<feature type="binding site" evidence="10">
    <location>
        <position position="127"/>
    </location>
    <ligand>
        <name>Mn(2+)</name>
        <dbReference type="ChEBI" id="CHEBI:29035"/>
        <label>1</label>
    </ligand>
</feature>
<dbReference type="GO" id="GO:0005737">
    <property type="term" value="C:cytoplasm"/>
    <property type="evidence" value="ECO:0007669"/>
    <property type="project" value="TreeGrafter"/>
</dbReference>
<dbReference type="GO" id="GO:0030145">
    <property type="term" value="F:manganese ion binding"/>
    <property type="evidence" value="ECO:0007669"/>
    <property type="project" value="TreeGrafter"/>
</dbReference>
<evidence type="ECO:0000256" key="13">
    <source>
        <dbReference type="RuleBase" id="RU361159"/>
    </source>
</evidence>
<evidence type="ECO:0000256" key="3">
    <source>
        <dbReference type="ARBA" id="ARBA00018123"/>
    </source>
</evidence>
<feature type="binding site" evidence="10">
    <location>
        <position position="103"/>
    </location>
    <ligand>
        <name>Mn(2+)</name>
        <dbReference type="ChEBI" id="CHEBI:29035"/>
        <label>1</label>
    </ligand>
</feature>
<evidence type="ECO:0000256" key="7">
    <source>
        <dbReference type="ARBA" id="ARBA00023211"/>
    </source>
</evidence>
<keyword evidence="5 10" id="KW-0479">Metal-binding</keyword>
<evidence type="ECO:0000256" key="4">
    <source>
        <dbReference type="ARBA" id="ARBA00022503"/>
    </source>
</evidence>
<reference evidence="14 15" key="1">
    <citation type="submission" date="2016-04" db="EMBL/GenBank/DDBJ databases">
        <title>Chloroflexus islandicus sp. nov., a thermophilic filamentous anoxygenic phototrophic bacterium from geyser Strokkur (Iceland).</title>
        <authorList>
            <person name="Gaisin V.A."/>
            <person name="Kalashnikov A.M."/>
            <person name="Sukhacheva M.V."/>
            <person name="Grouzdev D.S."/>
            <person name="Ivanov T.M."/>
            <person name="Kuznetsov B."/>
            <person name="Gorlenko V.M."/>
        </authorList>
    </citation>
    <scope>NUCLEOTIDE SEQUENCE [LARGE SCALE GENOMIC DNA]</scope>
    <source>
        <strain evidence="15">isl-2</strain>
    </source>
</reference>
<keyword evidence="15" id="KW-1185">Reference proteome</keyword>
<dbReference type="InterPro" id="IPR020855">
    <property type="entry name" value="Ureohydrolase_Mn_BS"/>
</dbReference>
<sequence length="302" mass="32030">MTSETRVAILGVPIDLGAGRRGVDMGPSAIRYAGLSRRLHDLGHHVVDFGNLATPMVETTPLPPPDARLRYLEPIAEVCQRLAELVSDIAAQAMLPLILGGDHSLAIGSASGSARGRRLGLIWIDAHADFNDETTTPSGNIHGMPLAVLTGRGHLRLTGLAGKTPAFDPARVVLIAVRDLDPLEREALRTSAITVFTMHEIDRRGMAAVMEQALTIATRGTDGFHLSFDLDVVDPREAPGVGTPVSGGISAREAHLAMELIAESGALRSLDIVEVNPILDERNATAELAVELALSALGKRIL</sequence>
<dbReference type="RefSeq" id="WP_066782974.1">
    <property type="nucleotide sequence ID" value="NZ_LWQS01000031.1"/>
</dbReference>
<evidence type="ECO:0000256" key="8">
    <source>
        <dbReference type="ARBA" id="ARBA00047391"/>
    </source>
</evidence>
<feature type="binding site" evidence="10">
    <location>
        <position position="229"/>
    </location>
    <ligand>
        <name>Mn(2+)</name>
        <dbReference type="ChEBI" id="CHEBI:29035"/>
        <label>1</label>
    </ligand>
</feature>
<keyword evidence="6 12" id="KW-0378">Hydrolase</keyword>
<evidence type="ECO:0000256" key="5">
    <source>
        <dbReference type="ARBA" id="ARBA00022723"/>
    </source>
</evidence>
<keyword evidence="7 10" id="KW-0464">Manganese</keyword>
<feature type="binding site" evidence="10">
    <location>
        <position position="125"/>
    </location>
    <ligand>
        <name>Mn(2+)</name>
        <dbReference type="ChEBI" id="CHEBI:29035"/>
        <label>1</label>
    </ligand>
</feature>
<dbReference type="Proteomes" id="UP000078287">
    <property type="component" value="Unassembled WGS sequence"/>
</dbReference>
<dbReference type="SUPFAM" id="SSF52768">
    <property type="entry name" value="Arginase/deacetylase"/>
    <property type="match status" value="1"/>
</dbReference>
<comment type="caution">
    <text evidence="14">The sequence shown here is derived from an EMBL/GenBank/DDBJ whole genome shotgun (WGS) entry which is preliminary data.</text>
</comment>
<dbReference type="STRING" id="1707952.A6A03_07960"/>
<dbReference type="InterPro" id="IPR014033">
    <property type="entry name" value="Arginase"/>
</dbReference>
<dbReference type="EC" id="3.5.3.1" evidence="2 9"/>
<dbReference type="PANTHER" id="PTHR43782:SF3">
    <property type="entry name" value="ARGINASE"/>
    <property type="match status" value="1"/>
</dbReference>
<comment type="similarity">
    <text evidence="11 12">Belongs to the arginase family.</text>
</comment>
<keyword evidence="4 13" id="KW-0056">Arginine metabolism</keyword>
<dbReference type="Gene3D" id="3.40.800.10">
    <property type="entry name" value="Ureohydrolase domain"/>
    <property type="match status" value="1"/>
</dbReference>
<organism evidence="14 15">
    <name type="scientific">Chloroflexus islandicus</name>
    <dbReference type="NCBI Taxonomy" id="1707952"/>
    <lineage>
        <taxon>Bacteria</taxon>
        <taxon>Bacillati</taxon>
        <taxon>Chloroflexota</taxon>
        <taxon>Chloroflexia</taxon>
        <taxon>Chloroflexales</taxon>
        <taxon>Chloroflexineae</taxon>
        <taxon>Chloroflexaceae</taxon>
        <taxon>Chloroflexus</taxon>
    </lineage>
</organism>
<protein>
    <recommendedName>
        <fullName evidence="3 9">Arginase</fullName>
        <ecNumber evidence="2 9">3.5.3.1</ecNumber>
    </recommendedName>
</protein>
<comment type="catalytic activity">
    <reaction evidence="8 13">
        <text>L-arginine + H2O = urea + L-ornithine</text>
        <dbReference type="Rhea" id="RHEA:20569"/>
        <dbReference type="ChEBI" id="CHEBI:15377"/>
        <dbReference type="ChEBI" id="CHEBI:16199"/>
        <dbReference type="ChEBI" id="CHEBI:32682"/>
        <dbReference type="ChEBI" id="CHEBI:46911"/>
        <dbReference type="EC" id="3.5.3.1"/>
    </reaction>
</comment>
<dbReference type="UniPathway" id="UPA00158">
    <property type="reaction ID" value="UER00270"/>
</dbReference>
<dbReference type="PRINTS" id="PR00116">
    <property type="entry name" value="ARGINASE"/>
</dbReference>
<accession>A0A178MIK6</accession>
<dbReference type="PROSITE" id="PS01053">
    <property type="entry name" value="ARGINASE_1"/>
    <property type="match status" value="1"/>
</dbReference>
<dbReference type="GO" id="GO:0004053">
    <property type="term" value="F:arginase activity"/>
    <property type="evidence" value="ECO:0007669"/>
    <property type="project" value="UniProtKB-UniRule"/>
</dbReference>
<comment type="pathway">
    <text evidence="1">Nitrogen metabolism; urea cycle; L-ornithine and urea from L-arginine: step 1/1.</text>
</comment>
<feature type="binding site" evidence="10">
    <location>
        <position position="231"/>
    </location>
    <ligand>
        <name>Mn(2+)</name>
        <dbReference type="ChEBI" id="CHEBI:29035"/>
        <label>1</label>
    </ligand>
</feature>
<evidence type="ECO:0000256" key="6">
    <source>
        <dbReference type="ARBA" id="ARBA00022801"/>
    </source>
</evidence>
<dbReference type="PANTHER" id="PTHR43782">
    <property type="entry name" value="ARGINASE"/>
    <property type="match status" value="1"/>
</dbReference>
<dbReference type="Pfam" id="PF00491">
    <property type="entry name" value="Arginase"/>
    <property type="match status" value="1"/>
</dbReference>
<evidence type="ECO:0000313" key="14">
    <source>
        <dbReference type="EMBL" id="OAN48506.1"/>
    </source>
</evidence>
<dbReference type="PROSITE" id="PS51409">
    <property type="entry name" value="ARGINASE_2"/>
    <property type="match status" value="1"/>
</dbReference>
<evidence type="ECO:0000256" key="1">
    <source>
        <dbReference type="ARBA" id="ARBA00005098"/>
    </source>
</evidence>
<evidence type="ECO:0000256" key="2">
    <source>
        <dbReference type="ARBA" id="ARBA00012168"/>
    </source>
</evidence>
<dbReference type="InterPro" id="IPR023696">
    <property type="entry name" value="Ureohydrolase_dom_sf"/>
</dbReference>
<evidence type="ECO:0000256" key="11">
    <source>
        <dbReference type="PROSITE-ProRule" id="PRU00742"/>
    </source>
</evidence>
<proteinExistence type="inferred from homology"/>
<dbReference type="GO" id="GO:0000050">
    <property type="term" value="P:urea cycle"/>
    <property type="evidence" value="ECO:0007669"/>
    <property type="project" value="UniProtKB-UniPathway"/>
</dbReference>
<dbReference type="FunFam" id="3.40.800.10:FF:000012">
    <property type="entry name" value="Arginase"/>
    <property type="match status" value="1"/>
</dbReference>
<gene>
    <name evidence="14" type="ORF">A6A03_07960</name>
</gene>
<dbReference type="EMBL" id="LWQS01000031">
    <property type="protein sequence ID" value="OAN48506.1"/>
    <property type="molecule type" value="Genomic_DNA"/>
</dbReference>
<dbReference type="AlphaFoldDB" id="A0A178MIK6"/>
<evidence type="ECO:0000256" key="9">
    <source>
        <dbReference type="NCBIfam" id="TIGR01229"/>
    </source>
</evidence>
<dbReference type="PIRSF" id="PIRSF036979">
    <property type="entry name" value="Arginase"/>
    <property type="match status" value="1"/>
</dbReference>
<evidence type="ECO:0000256" key="12">
    <source>
        <dbReference type="RuleBase" id="RU003684"/>
    </source>
</evidence>
<dbReference type="OrthoDB" id="9789727at2"/>
<comment type="cofactor">
    <cofactor evidence="10 13">
        <name>Mn(2+)</name>
        <dbReference type="ChEBI" id="CHEBI:29035"/>
    </cofactor>
    <text evidence="10 13">Binds 2 manganese ions per subunit.</text>
</comment>
<name>A0A178MIK6_9CHLR</name>
<dbReference type="InterPro" id="IPR006035">
    <property type="entry name" value="Ureohydrolase"/>
</dbReference>
<dbReference type="GO" id="GO:0006525">
    <property type="term" value="P:arginine metabolic process"/>
    <property type="evidence" value="ECO:0007669"/>
    <property type="project" value="UniProtKB-KW"/>
</dbReference>
<evidence type="ECO:0000256" key="10">
    <source>
        <dbReference type="PIRSR" id="PIRSR036979-1"/>
    </source>
</evidence>
<evidence type="ECO:0000313" key="15">
    <source>
        <dbReference type="Proteomes" id="UP000078287"/>
    </source>
</evidence>
<feature type="binding site" evidence="10">
    <location>
        <position position="129"/>
    </location>
    <ligand>
        <name>Mn(2+)</name>
        <dbReference type="ChEBI" id="CHEBI:29035"/>
        <label>1</label>
    </ligand>
</feature>
<dbReference type="CDD" id="cd09989">
    <property type="entry name" value="Arginase"/>
    <property type="match status" value="1"/>
</dbReference>
<dbReference type="NCBIfam" id="TIGR01229">
    <property type="entry name" value="rocF_arginase"/>
    <property type="match status" value="1"/>
</dbReference>